<proteinExistence type="predicted"/>
<evidence type="ECO:0000313" key="2">
    <source>
        <dbReference type="Proteomes" id="UP000479526"/>
    </source>
</evidence>
<dbReference type="Proteomes" id="UP000479526">
    <property type="component" value="Unassembled WGS sequence"/>
</dbReference>
<dbReference type="AlphaFoldDB" id="A0A7C9J0L0"/>
<dbReference type="EMBL" id="WXEW01000001">
    <property type="protein sequence ID" value="NAS20867.1"/>
    <property type="molecule type" value="Genomic_DNA"/>
</dbReference>
<organism evidence="1 2">
    <name type="scientific">Herbidospora solisilvae</name>
    <dbReference type="NCBI Taxonomy" id="2696284"/>
    <lineage>
        <taxon>Bacteria</taxon>
        <taxon>Bacillati</taxon>
        <taxon>Actinomycetota</taxon>
        <taxon>Actinomycetes</taxon>
        <taxon>Streptosporangiales</taxon>
        <taxon>Streptosporangiaceae</taxon>
        <taxon>Herbidospora</taxon>
    </lineage>
</organism>
<comment type="caution">
    <text evidence="1">The sequence shown here is derived from an EMBL/GenBank/DDBJ whole genome shotgun (WGS) entry which is preliminary data.</text>
</comment>
<name>A0A7C9J0L0_9ACTN</name>
<evidence type="ECO:0000313" key="1">
    <source>
        <dbReference type="EMBL" id="NAS20867.1"/>
    </source>
</evidence>
<keyword evidence="2" id="KW-1185">Reference proteome</keyword>
<dbReference type="RefSeq" id="WP_161478318.1">
    <property type="nucleotide sequence ID" value="NZ_WXEW01000001.1"/>
</dbReference>
<sequence>MLFGLPPGRQLRAAGGLALAAAGLLVAGAFVNSRAVQQVAAPTEQVPQIDAAARDREQAAAWVARQVSGIIGCDAPVCALLAEQRVAPSRLLPLRGQEEVLNADVVVVTPALLDFFGAGLEPVTAPEPLATVGDIRIVQVTPQGVGTFAKALERDKRERREAGRELLANPRLAATPAATRQLAGGEVDARILVSLAALAASHRLYVRQFGDGGGDPRKVPYRTVEISSVDGAEPTEASVSGIVRFLEAQESRFHPIEAKIARPVDAVSTILRIRYAAPSPTGSLSS</sequence>
<gene>
    <name evidence="1" type="ORF">GT755_04105</name>
</gene>
<protein>
    <submittedName>
        <fullName evidence="1">Uncharacterized protein</fullName>
    </submittedName>
</protein>
<reference evidence="1 2" key="1">
    <citation type="submission" date="2020-01" db="EMBL/GenBank/DDBJ databases">
        <title>Herbidospora sp. NEAU-GS84 nov., a novel actinomycete isolated from soil.</title>
        <authorList>
            <person name="Han L."/>
        </authorList>
    </citation>
    <scope>NUCLEOTIDE SEQUENCE [LARGE SCALE GENOMIC DNA]</scope>
    <source>
        <strain evidence="1 2">NEAU-GS84</strain>
    </source>
</reference>
<accession>A0A7C9J0L0</accession>